<evidence type="ECO:0000256" key="4">
    <source>
        <dbReference type="ARBA" id="ARBA00023136"/>
    </source>
</evidence>
<feature type="domain" description="Multidrug resistance protein MdtA-like barrel-sandwich hybrid" evidence="8">
    <location>
        <begin position="88"/>
        <end position="369"/>
    </location>
</feature>
<dbReference type="STRING" id="314230.DSM3645_26554"/>
<gene>
    <name evidence="9" type="ORF">DSM3645_26554</name>
</gene>
<name>A3ZY27_9BACT</name>
<comment type="subcellular location">
    <subcellularLocation>
        <location evidence="1">Membrane</location>
        <topology evidence="1">Single-pass membrane protein</topology>
    </subcellularLocation>
</comment>
<dbReference type="RefSeq" id="WP_002653205.1">
    <property type="nucleotide sequence ID" value="NZ_CH672376.1"/>
</dbReference>
<keyword evidence="3 7" id="KW-1133">Transmembrane helix</keyword>
<feature type="transmembrane region" description="Helical" evidence="7">
    <location>
        <begin position="45"/>
        <end position="68"/>
    </location>
</feature>
<dbReference type="Gene3D" id="2.40.50.100">
    <property type="match status" value="1"/>
</dbReference>
<evidence type="ECO:0000256" key="6">
    <source>
        <dbReference type="SAM" id="MobiDB-lite"/>
    </source>
</evidence>
<accession>A3ZY27</accession>
<proteinExistence type="predicted"/>
<dbReference type="Gene3D" id="2.40.30.170">
    <property type="match status" value="1"/>
</dbReference>
<sequence>MEISEKPASEQEAAKQQTADEKRVVASMPKGEIPTSVPFWTRRSFWVRSVAIATALIVCAWLGGPWILRSLKTVSTDDAYVDGHVTFVAPRVSGQVLNVLVDDNVRVQKGDLLLQIDPEPYETDVALKEAQVRVAEANLSTAEAQVEGIVAQTRSNRFALEHAMESVRNQIAVLRSNVAQAKVEEASLVLAQRNFDRNRKLATDNVIAQSEFDVYTAQLAEAESRVDSAKEVVQQTRSALGLPINEANPLDMPADLDQNFSVVRETLANLMQSIAEIGYRPKSWDLTPNQAIDDFFHLNVSGDLDTIYKQLIADAPAIKQAAAALLQAQRQLDLAKLNLRYCNIVSDIDGVVTRRNVNPGNFVQSGESVLAVRSLTEIWVNANFKETQLNNLRIGQRVDLHVDMYGRERQFHGRISGFTMGTGQTLELLPPQNATGNFVKIVQRLPVRIDLLEYDPDEAPLFAGLSVTPYVFYQEPASGPNAGKLLQTPAELPVRKRESPHAETRTALCTGEVQ</sequence>
<dbReference type="eggNOG" id="COG1566">
    <property type="taxonomic scope" value="Bacteria"/>
</dbReference>
<keyword evidence="2 7" id="KW-0812">Transmembrane</keyword>
<evidence type="ECO:0000259" key="8">
    <source>
        <dbReference type="Pfam" id="PF25917"/>
    </source>
</evidence>
<feature type="coiled-coil region" evidence="5">
    <location>
        <begin position="212"/>
        <end position="239"/>
    </location>
</feature>
<dbReference type="InterPro" id="IPR058625">
    <property type="entry name" value="MdtA-like_BSH"/>
</dbReference>
<organism evidence="9 10">
    <name type="scientific">Blastopirellula marina DSM 3645</name>
    <dbReference type="NCBI Taxonomy" id="314230"/>
    <lineage>
        <taxon>Bacteria</taxon>
        <taxon>Pseudomonadati</taxon>
        <taxon>Planctomycetota</taxon>
        <taxon>Planctomycetia</taxon>
        <taxon>Pirellulales</taxon>
        <taxon>Pirellulaceae</taxon>
        <taxon>Blastopirellula</taxon>
    </lineage>
</organism>
<keyword evidence="4 7" id="KW-0472">Membrane</keyword>
<dbReference type="Pfam" id="PF25917">
    <property type="entry name" value="BSH_RND"/>
    <property type="match status" value="1"/>
</dbReference>
<dbReference type="EMBL" id="AANZ01000020">
    <property type="protein sequence ID" value="EAQ78512.1"/>
    <property type="molecule type" value="Genomic_DNA"/>
</dbReference>
<comment type="caution">
    <text evidence="9">The sequence shown here is derived from an EMBL/GenBank/DDBJ whole genome shotgun (WGS) entry which is preliminary data.</text>
</comment>
<evidence type="ECO:0000313" key="10">
    <source>
        <dbReference type="Proteomes" id="UP000004358"/>
    </source>
</evidence>
<keyword evidence="5" id="KW-0175">Coiled coil</keyword>
<dbReference type="InterPro" id="IPR050739">
    <property type="entry name" value="MFP"/>
</dbReference>
<dbReference type="Proteomes" id="UP000004358">
    <property type="component" value="Unassembled WGS sequence"/>
</dbReference>
<evidence type="ECO:0000256" key="1">
    <source>
        <dbReference type="ARBA" id="ARBA00004167"/>
    </source>
</evidence>
<feature type="compositionally biased region" description="Basic and acidic residues" evidence="6">
    <location>
        <begin position="1"/>
        <end position="24"/>
    </location>
</feature>
<feature type="coiled-coil region" evidence="5">
    <location>
        <begin position="125"/>
        <end position="184"/>
    </location>
</feature>
<dbReference type="SUPFAM" id="SSF111369">
    <property type="entry name" value="HlyD-like secretion proteins"/>
    <property type="match status" value="2"/>
</dbReference>
<protein>
    <submittedName>
        <fullName evidence="9">Probable multidrug resistance transmembrane protein</fullName>
    </submittedName>
</protein>
<feature type="region of interest" description="Disordered" evidence="6">
    <location>
        <begin position="1"/>
        <end position="27"/>
    </location>
</feature>
<reference evidence="9 10" key="1">
    <citation type="submission" date="2006-02" db="EMBL/GenBank/DDBJ databases">
        <authorList>
            <person name="Amann R."/>
            <person name="Ferriera S."/>
            <person name="Johnson J."/>
            <person name="Kravitz S."/>
            <person name="Halpern A."/>
            <person name="Remington K."/>
            <person name="Beeson K."/>
            <person name="Tran B."/>
            <person name="Rogers Y.-H."/>
            <person name="Friedman R."/>
            <person name="Venter J.C."/>
        </authorList>
    </citation>
    <scope>NUCLEOTIDE SEQUENCE [LARGE SCALE GENOMIC DNA]</scope>
    <source>
        <strain evidence="9 10">DSM 3645</strain>
    </source>
</reference>
<dbReference type="GO" id="GO:0055085">
    <property type="term" value="P:transmembrane transport"/>
    <property type="evidence" value="ECO:0007669"/>
    <property type="project" value="InterPro"/>
</dbReference>
<dbReference type="PANTHER" id="PTHR30386">
    <property type="entry name" value="MEMBRANE FUSION SUBUNIT OF EMRAB-TOLC MULTIDRUG EFFLUX PUMP"/>
    <property type="match status" value="1"/>
</dbReference>
<evidence type="ECO:0000256" key="5">
    <source>
        <dbReference type="SAM" id="Coils"/>
    </source>
</evidence>
<dbReference type="GO" id="GO:0016020">
    <property type="term" value="C:membrane"/>
    <property type="evidence" value="ECO:0007669"/>
    <property type="project" value="UniProtKB-SubCell"/>
</dbReference>
<dbReference type="Gene3D" id="1.10.287.470">
    <property type="entry name" value="Helix hairpin bin"/>
    <property type="match status" value="1"/>
</dbReference>
<evidence type="ECO:0000256" key="2">
    <source>
        <dbReference type="ARBA" id="ARBA00022692"/>
    </source>
</evidence>
<dbReference type="HOGENOM" id="CLU_018816_15_1_0"/>
<feature type="compositionally biased region" description="Basic and acidic residues" evidence="6">
    <location>
        <begin position="493"/>
        <end position="504"/>
    </location>
</feature>
<evidence type="ECO:0000313" key="9">
    <source>
        <dbReference type="EMBL" id="EAQ78512.1"/>
    </source>
</evidence>
<dbReference type="AlphaFoldDB" id="A3ZY27"/>
<evidence type="ECO:0000256" key="7">
    <source>
        <dbReference type="SAM" id="Phobius"/>
    </source>
</evidence>
<evidence type="ECO:0000256" key="3">
    <source>
        <dbReference type="ARBA" id="ARBA00022989"/>
    </source>
</evidence>
<feature type="region of interest" description="Disordered" evidence="6">
    <location>
        <begin position="493"/>
        <end position="514"/>
    </location>
</feature>
<dbReference type="PANTHER" id="PTHR30386:SF26">
    <property type="entry name" value="TRANSPORT PROTEIN COMB"/>
    <property type="match status" value="1"/>
</dbReference>